<feature type="region of interest" description="Disordered" evidence="1">
    <location>
        <begin position="212"/>
        <end position="257"/>
    </location>
</feature>
<reference evidence="2" key="2">
    <citation type="submission" date="2020-11" db="EMBL/GenBank/DDBJ databases">
        <authorList>
            <person name="McCartney M.A."/>
            <person name="Auch B."/>
            <person name="Kono T."/>
            <person name="Mallez S."/>
            <person name="Becker A."/>
            <person name="Gohl D.M."/>
            <person name="Silverstein K.A.T."/>
            <person name="Koren S."/>
            <person name="Bechman K.B."/>
            <person name="Herman A."/>
            <person name="Abrahante J.E."/>
            <person name="Garbe J."/>
        </authorList>
    </citation>
    <scope>NUCLEOTIDE SEQUENCE</scope>
    <source>
        <strain evidence="2">Duluth1</strain>
        <tissue evidence="2">Whole animal</tissue>
    </source>
</reference>
<evidence type="ECO:0000313" key="3">
    <source>
        <dbReference type="Proteomes" id="UP000828390"/>
    </source>
</evidence>
<evidence type="ECO:0000313" key="2">
    <source>
        <dbReference type="EMBL" id="KAH3798211.1"/>
    </source>
</evidence>
<protein>
    <submittedName>
        <fullName evidence="2">Uncharacterized protein</fullName>
    </submittedName>
</protein>
<dbReference type="Proteomes" id="UP000828390">
    <property type="component" value="Unassembled WGS sequence"/>
</dbReference>
<keyword evidence="3" id="KW-1185">Reference proteome</keyword>
<name>A0A9D4FHV5_DREPO</name>
<reference evidence="2" key="1">
    <citation type="journal article" date="2019" name="bioRxiv">
        <title>The Genome of the Zebra Mussel, Dreissena polymorpha: A Resource for Invasive Species Research.</title>
        <authorList>
            <person name="McCartney M.A."/>
            <person name="Auch B."/>
            <person name="Kono T."/>
            <person name="Mallez S."/>
            <person name="Zhang Y."/>
            <person name="Obille A."/>
            <person name="Becker A."/>
            <person name="Abrahante J.E."/>
            <person name="Garbe J."/>
            <person name="Badalamenti J.P."/>
            <person name="Herman A."/>
            <person name="Mangelson H."/>
            <person name="Liachko I."/>
            <person name="Sullivan S."/>
            <person name="Sone E.D."/>
            <person name="Koren S."/>
            <person name="Silverstein K.A.T."/>
            <person name="Beckman K.B."/>
            <person name="Gohl D.M."/>
        </authorList>
    </citation>
    <scope>NUCLEOTIDE SEQUENCE</scope>
    <source>
        <strain evidence="2">Duluth1</strain>
        <tissue evidence="2">Whole animal</tissue>
    </source>
</reference>
<dbReference type="AlphaFoldDB" id="A0A9D4FHV5"/>
<sequence length="293" mass="32980">MTDLFCATQDIIKTNVLIKFHAELTSPPPGDHVFQETGTIEIIQDIKTNALTEFYEEWIIHVTLRVLTRFYYIHIMKTAPPLVGHVFQPTGTIFSQDIIGTNHLTRFHDDRTKDVASRMLTRKNAPHPGDHAFQPNGTIFKLVQDIIGTNLRTKFHDKRTIYEKCVAPWRQCVNKQTETIFELVHDIIGTNLLTKFHEDLTVNVASRGEAENYNGRGMVRGDNPKKSGRANPNPNPTPNTNPNPNPNPLTPPPPCAIPYHASPVVSVNMTHVEAAQRTTHHGQKAITMLTMST</sequence>
<gene>
    <name evidence="2" type="ORF">DPMN_151805</name>
</gene>
<feature type="compositionally biased region" description="Pro residues" evidence="1">
    <location>
        <begin position="233"/>
        <end position="256"/>
    </location>
</feature>
<dbReference type="EMBL" id="JAIWYP010000007">
    <property type="protein sequence ID" value="KAH3798211.1"/>
    <property type="molecule type" value="Genomic_DNA"/>
</dbReference>
<comment type="caution">
    <text evidence="2">The sequence shown here is derived from an EMBL/GenBank/DDBJ whole genome shotgun (WGS) entry which is preliminary data.</text>
</comment>
<proteinExistence type="predicted"/>
<evidence type="ECO:0000256" key="1">
    <source>
        <dbReference type="SAM" id="MobiDB-lite"/>
    </source>
</evidence>
<organism evidence="2 3">
    <name type="scientific">Dreissena polymorpha</name>
    <name type="common">Zebra mussel</name>
    <name type="synonym">Mytilus polymorpha</name>
    <dbReference type="NCBI Taxonomy" id="45954"/>
    <lineage>
        <taxon>Eukaryota</taxon>
        <taxon>Metazoa</taxon>
        <taxon>Spiralia</taxon>
        <taxon>Lophotrochozoa</taxon>
        <taxon>Mollusca</taxon>
        <taxon>Bivalvia</taxon>
        <taxon>Autobranchia</taxon>
        <taxon>Heteroconchia</taxon>
        <taxon>Euheterodonta</taxon>
        <taxon>Imparidentia</taxon>
        <taxon>Neoheterodontei</taxon>
        <taxon>Myida</taxon>
        <taxon>Dreissenoidea</taxon>
        <taxon>Dreissenidae</taxon>
        <taxon>Dreissena</taxon>
    </lineage>
</organism>
<accession>A0A9D4FHV5</accession>